<reference evidence="3 4" key="1">
    <citation type="submission" date="2018-06" db="EMBL/GenBank/DDBJ databases">
        <authorList>
            <consortium name="Pathogen Informatics"/>
            <person name="Doyle S."/>
        </authorList>
    </citation>
    <scope>NUCLEOTIDE SEQUENCE [LARGE SCALE GENOMIC DNA]</scope>
    <source>
        <strain evidence="3 4">NCTC9128</strain>
    </source>
</reference>
<dbReference type="SUPFAM" id="SSF46894">
    <property type="entry name" value="C-terminal effector domain of the bipartite response regulators"/>
    <property type="match status" value="1"/>
</dbReference>
<gene>
    <name evidence="3" type="primary">evgA_1</name>
    <name evidence="3" type="ORF">NCTC9128_02875</name>
</gene>
<name>A0A2X3CSR2_KLEPN</name>
<dbReference type="GO" id="GO:0006355">
    <property type="term" value="P:regulation of DNA-templated transcription"/>
    <property type="evidence" value="ECO:0007669"/>
    <property type="project" value="InterPro"/>
</dbReference>
<dbReference type="Gene3D" id="1.10.10.10">
    <property type="entry name" value="Winged helix-like DNA-binding domain superfamily/Winged helix DNA-binding domain"/>
    <property type="match status" value="1"/>
</dbReference>
<dbReference type="Pfam" id="PF00196">
    <property type="entry name" value="GerE"/>
    <property type="match status" value="1"/>
</dbReference>
<evidence type="ECO:0000259" key="2">
    <source>
        <dbReference type="PROSITE" id="PS50043"/>
    </source>
</evidence>
<evidence type="ECO:0000313" key="4">
    <source>
        <dbReference type="Proteomes" id="UP000251088"/>
    </source>
</evidence>
<evidence type="ECO:0000313" key="3">
    <source>
        <dbReference type="EMBL" id="SQC14776.1"/>
    </source>
</evidence>
<sequence>MKVFRYILSGVDYTTIGSKMNISNKTVSTYKVRLMDKYRLQHPA</sequence>
<protein>
    <submittedName>
        <fullName evidence="3">Transcription regulator EvgA</fullName>
    </submittedName>
</protein>
<dbReference type="PROSITE" id="PS50043">
    <property type="entry name" value="HTH_LUXR_2"/>
    <property type="match status" value="1"/>
</dbReference>
<keyword evidence="1" id="KW-0238">DNA-binding</keyword>
<dbReference type="EMBL" id="UAWN01000012">
    <property type="protein sequence ID" value="SQC14776.1"/>
    <property type="molecule type" value="Genomic_DNA"/>
</dbReference>
<dbReference type="GO" id="GO:0003677">
    <property type="term" value="F:DNA binding"/>
    <property type="evidence" value="ECO:0007669"/>
    <property type="project" value="UniProtKB-KW"/>
</dbReference>
<dbReference type="AlphaFoldDB" id="A0A2X3CSR2"/>
<proteinExistence type="predicted"/>
<dbReference type="InterPro" id="IPR016032">
    <property type="entry name" value="Sig_transdc_resp-reg_C-effctor"/>
</dbReference>
<accession>A0A2X3CSR2</accession>
<dbReference type="Proteomes" id="UP000251088">
    <property type="component" value="Unassembled WGS sequence"/>
</dbReference>
<evidence type="ECO:0000256" key="1">
    <source>
        <dbReference type="ARBA" id="ARBA00023125"/>
    </source>
</evidence>
<dbReference type="PROSITE" id="PS00622">
    <property type="entry name" value="HTH_LUXR_1"/>
    <property type="match status" value="1"/>
</dbReference>
<dbReference type="InterPro" id="IPR000792">
    <property type="entry name" value="Tscrpt_reg_LuxR_C"/>
</dbReference>
<feature type="domain" description="HTH luxR-type" evidence="2">
    <location>
        <begin position="1"/>
        <end position="44"/>
    </location>
</feature>
<organism evidence="3 4">
    <name type="scientific">Klebsiella pneumoniae</name>
    <dbReference type="NCBI Taxonomy" id="573"/>
    <lineage>
        <taxon>Bacteria</taxon>
        <taxon>Pseudomonadati</taxon>
        <taxon>Pseudomonadota</taxon>
        <taxon>Gammaproteobacteria</taxon>
        <taxon>Enterobacterales</taxon>
        <taxon>Enterobacteriaceae</taxon>
        <taxon>Klebsiella/Raoultella group</taxon>
        <taxon>Klebsiella</taxon>
        <taxon>Klebsiella pneumoniae complex</taxon>
    </lineage>
</organism>
<dbReference type="InterPro" id="IPR036388">
    <property type="entry name" value="WH-like_DNA-bd_sf"/>
</dbReference>